<dbReference type="OrthoDB" id="5151921at2759"/>
<dbReference type="OMA" id="TEWSARI"/>
<reference evidence="3" key="1">
    <citation type="journal article" date="2017" name="Genome Biol.">
        <title>Comparative genomics reveals high biological diversity and specific adaptations in the industrially and medically important fungal genus Aspergillus.</title>
        <authorList>
            <person name="de Vries R.P."/>
            <person name="Riley R."/>
            <person name="Wiebenga A."/>
            <person name="Aguilar-Osorio G."/>
            <person name="Amillis S."/>
            <person name="Uchima C.A."/>
            <person name="Anderluh G."/>
            <person name="Asadollahi M."/>
            <person name="Askin M."/>
            <person name="Barry K."/>
            <person name="Battaglia E."/>
            <person name="Bayram O."/>
            <person name="Benocci T."/>
            <person name="Braus-Stromeyer S.A."/>
            <person name="Caldana C."/>
            <person name="Canovas D."/>
            <person name="Cerqueira G.C."/>
            <person name="Chen F."/>
            <person name="Chen W."/>
            <person name="Choi C."/>
            <person name="Clum A."/>
            <person name="Dos Santos R.A."/>
            <person name="Damasio A.R."/>
            <person name="Diallinas G."/>
            <person name="Emri T."/>
            <person name="Fekete E."/>
            <person name="Flipphi M."/>
            <person name="Freyberg S."/>
            <person name="Gallo A."/>
            <person name="Gournas C."/>
            <person name="Habgood R."/>
            <person name="Hainaut M."/>
            <person name="Harispe M.L."/>
            <person name="Henrissat B."/>
            <person name="Hilden K.S."/>
            <person name="Hope R."/>
            <person name="Hossain A."/>
            <person name="Karabika E."/>
            <person name="Karaffa L."/>
            <person name="Karanyi Z."/>
            <person name="Krasevec N."/>
            <person name="Kuo A."/>
            <person name="Kusch H."/>
            <person name="LaButti K."/>
            <person name="Lagendijk E.L."/>
            <person name="Lapidus A."/>
            <person name="Levasseur A."/>
            <person name="Lindquist E."/>
            <person name="Lipzen A."/>
            <person name="Logrieco A.F."/>
            <person name="MacCabe A."/>
            <person name="Maekelae M.R."/>
            <person name="Malavazi I."/>
            <person name="Melin P."/>
            <person name="Meyer V."/>
            <person name="Mielnichuk N."/>
            <person name="Miskei M."/>
            <person name="Molnar A.P."/>
            <person name="Mule G."/>
            <person name="Ngan C.Y."/>
            <person name="Orejas M."/>
            <person name="Orosz E."/>
            <person name="Ouedraogo J.P."/>
            <person name="Overkamp K.M."/>
            <person name="Park H.-S."/>
            <person name="Perrone G."/>
            <person name="Piumi F."/>
            <person name="Punt P.J."/>
            <person name="Ram A.F."/>
            <person name="Ramon A."/>
            <person name="Rauscher S."/>
            <person name="Record E."/>
            <person name="Riano-Pachon D.M."/>
            <person name="Robert V."/>
            <person name="Roehrig J."/>
            <person name="Ruller R."/>
            <person name="Salamov A."/>
            <person name="Salih N.S."/>
            <person name="Samson R.A."/>
            <person name="Sandor E."/>
            <person name="Sanguinetti M."/>
            <person name="Schuetze T."/>
            <person name="Sepcic K."/>
            <person name="Shelest E."/>
            <person name="Sherlock G."/>
            <person name="Sophianopoulou V."/>
            <person name="Squina F.M."/>
            <person name="Sun H."/>
            <person name="Susca A."/>
            <person name="Todd R.B."/>
            <person name="Tsang A."/>
            <person name="Unkles S.E."/>
            <person name="van de Wiele N."/>
            <person name="van Rossen-Uffink D."/>
            <person name="Oliveira J.V."/>
            <person name="Vesth T.C."/>
            <person name="Visser J."/>
            <person name="Yu J.-H."/>
            <person name="Zhou M."/>
            <person name="Andersen M.R."/>
            <person name="Archer D.B."/>
            <person name="Baker S.E."/>
            <person name="Benoit I."/>
            <person name="Brakhage A.A."/>
            <person name="Braus G.H."/>
            <person name="Fischer R."/>
            <person name="Frisvad J.C."/>
            <person name="Goldman G.H."/>
            <person name="Houbraken J."/>
            <person name="Oakley B."/>
            <person name="Pocsi I."/>
            <person name="Scazzocchio C."/>
            <person name="Seiboth B."/>
            <person name="vanKuyk P.A."/>
            <person name="Wortman J."/>
            <person name="Dyer P.S."/>
            <person name="Grigoriev I.V."/>
        </authorList>
    </citation>
    <scope>NUCLEOTIDE SEQUENCE [LARGE SCALE GENOMIC DNA]</scope>
    <source>
        <strain evidence="3">ATCC 16872 / CBS 172.66 / WB 5094</strain>
    </source>
</reference>
<evidence type="ECO:0000313" key="2">
    <source>
        <dbReference type="EMBL" id="OJJ99459.1"/>
    </source>
</evidence>
<accession>A0A1L9WT66</accession>
<feature type="compositionally biased region" description="Low complexity" evidence="1">
    <location>
        <begin position="96"/>
        <end position="106"/>
    </location>
</feature>
<organism evidence="2 3">
    <name type="scientific">Aspergillus aculeatus (strain ATCC 16872 / CBS 172.66 / WB 5094)</name>
    <dbReference type="NCBI Taxonomy" id="690307"/>
    <lineage>
        <taxon>Eukaryota</taxon>
        <taxon>Fungi</taxon>
        <taxon>Dikarya</taxon>
        <taxon>Ascomycota</taxon>
        <taxon>Pezizomycotina</taxon>
        <taxon>Eurotiomycetes</taxon>
        <taxon>Eurotiomycetidae</taxon>
        <taxon>Eurotiales</taxon>
        <taxon>Aspergillaceae</taxon>
        <taxon>Aspergillus</taxon>
        <taxon>Aspergillus subgen. Circumdati</taxon>
    </lineage>
</organism>
<evidence type="ECO:0000256" key="1">
    <source>
        <dbReference type="SAM" id="MobiDB-lite"/>
    </source>
</evidence>
<keyword evidence="3" id="KW-1185">Reference proteome</keyword>
<feature type="compositionally biased region" description="Pro residues" evidence="1">
    <location>
        <begin position="213"/>
        <end position="225"/>
    </location>
</feature>
<dbReference type="STRING" id="690307.A0A1L9WT66"/>
<protein>
    <submittedName>
        <fullName evidence="2">Uncharacterized protein</fullName>
    </submittedName>
</protein>
<gene>
    <name evidence="2" type="ORF">ASPACDRAFT_44123</name>
</gene>
<dbReference type="AlphaFoldDB" id="A0A1L9WT66"/>
<feature type="compositionally biased region" description="Low complexity" evidence="1">
    <location>
        <begin position="48"/>
        <end position="61"/>
    </location>
</feature>
<feature type="compositionally biased region" description="Low complexity" evidence="1">
    <location>
        <begin position="188"/>
        <end position="201"/>
    </location>
</feature>
<dbReference type="Proteomes" id="UP000184546">
    <property type="component" value="Unassembled WGS sequence"/>
</dbReference>
<evidence type="ECO:0000313" key="3">
    <source>
        <dbReference type="Proteomes" id="UP000184546"/>
    </source>
</evidence>
<dbReference type="VEuPathDB" id="FungiDB:ASPACDRAFT_44123"/>
<feature type="region of interest" description="Disordered" evidence="1">
    <location>
        <begin position="1"/>
        <end position="280"/>
    </location>
</feature>
<proteinExistence type="predicted"/>
<dbReference type="GeneID" id="30975192"/>
<dbReference type="EMBL" id="KV878978">
    <property type="protein sequence ID" value="OJJ99459.1"/>
    <property type="molecule type" value="Genomic_DNA"/>
</dbReference>
<dbReference type="RefSeq" id="XP_020055799.1">
    <property type="nucleotide sequence ID" value="XM_020201378.1"/>
</dbReference>
<sequence length="310" mass="32514">MDLTDPAHSLGTFRTHPRTSRSGDQELPWKLIIPGGEDDAHEQQQHNTSTPTPILRPTTTTGLHPESTETWSARITGEVLRSIGKNSILVPPRPSPQQQQRSKSAPAPAPEQEADSISPKSKRLSPVVGSRPGPGPGPGPEQGGGRGGTSWRTATTTPLLTPSPYPHSHPHSPSPGLNPGQGRPFLRRGGSTTDTNTNTDTVGGGGGGGRTPSPLPPPPPLPPPCTKVDLPALPGSSGSLARGKGLQEQQHPEQPSPLTEVAKQTETPSGSAGKHEDDEAEAEIVMFSTAYPGQEWKPAGFMEAPGWGYD</sequence>
<name>A0A1L9WT66_ASPA1</name>
<feature type="compositionally biased region" description="Polar residues" evidence="1">
    <location>
        <begin position="247"/>
        <end position="270"/>
    </location>
</feature>